<sequence length="167" mass="18971">MNALLLVDIDWEKMFIPGVSLLEIMLRGTITYWFCFMYIRFFKRGAGQVGISDLLLITLISDASQNAMAGEYHSITEGFVLVSTLAFWDYMINFLGFQSVFFKKVVESEPVLLVKDGVMQRQNMKKELIATDELMGLLREQGVDQVSDVKTCYIESSGNISVVKKIE</sequence>
<dbReference type="PANTHER" id="PTHR34582:SF6">
    <property type="entry name" value="UPF0702 TRANSMEMBRANE PROTEIN YCAP"/>
    <property type="match status" value="1"/>
</dbReference>
<evidence type="ECO:0000259" key="8">
    <source>
        <dbReference type="Pfam" id="PF04239"/>
    </source>
</evidence>
<evidence type="ECO:0000256" key="6">
    <source>
        <dbReference type="ARBA" id="ARBA00023136"/>
    </source>
</evidence>
<evidence type="ECO:0000256" key="4">
    <source>
        <dbReference type="ARBA" id="ARBA00022692"/>
    </source>
</evidence>
<accession>A0ABW5M6I4</accession>
<reference evidence="10" key="1">
    <citation type="journal article" date="2019" name="Int. J. Syst. Evol. Microbiol.">
        <title>The Global Catalogue of Microorganisms (GCM) 10K type strain sequencing project: providing services to taxonomists for standard genome sequencing and annotation.</title>
        <authorList>
            <consortium name="The Broad Institute Genomics Platform"/>
            <consortium name="The Broad Institute Genome Sequencing Center for Infectious Disease"/>
            <person name="Wu L."/>
            <person name="Ma J."/>
        </authorList>
    </citation>
    <scope>NUCLEOTIDE SEQUENCE [LARGE SCALE GENOMIC DNA]</scope>
    <source>
        <strain evidence="10">KCTC 42805</strain>
    </source>
</reference>
<comment type="similarity">
    <text evidence="2">Belongs to the UPF0702 family.</text>
</comment>
<dbReference type="Proteomes" id="UP001597469">
    <property type="component" value="Unassembled WGS sequence"/>
</dbReference>
<dbReference type="InterPro" id="IPR023090">
    <property type="entry name" value="UPF0702_alpha/beta_dom_sf"/>
</dbReference>
<dbReference type="Pfam" id="PF04239">
    <property type="entry name" value="DUF421"/>
    <property type="match status" value="1"/>
</dbReference>
<evidence type="ECO:0000256" key="3">
    <source>
        <dbReference type="ARBA" id="ARBA00022475"/>
    </source>
</evidence>
<evidence type="ECO:0000256" key="5">
    <source>
        <dbReference type="ARBA" id="ARBA00022989"/>
    </source>
</evidence>
<keyword evidence="5 7" id="KW-1133">Transmembrane helix</keyword>
<dbReference type="Gene3D" id="3.30.240.20">
    <property type="entry name" value="bsu07140 like domains"/>
    <property type="match status" value="1"/>
</dbReference>
<evidence type="ECO:0000313" key="10">
    <source>
        <dbReference type="Proteomes" id="UP001597469"/>
    </source>
</evidence>
<evidence type="ECO:0000256" key="7">
    <source>
        <dbReference type="SAM" id="Phobius"/>
    </source>
</evidence>
<evidence type="ECO:0000256" key="1">
    <source>
        <dbReference type="ARBA" id="ARBA00004651"/>
    </source>
</evidence>
<dbReference type="RefSeq" id="WP_381524248.1">
    <property type="nucleotide sequence ID" value="NZ_JBHULN010000009.1"/>
</dbReference>
<dbReference type="InterPro" id="IPR007353">
    <property type="entry name" value="DUF421"/>
</dbReference>
<gene>
    <name evidence="9" type="ORF">ACFSUS_15915</name>
</gene>
<proteinExistence type="inferred from homology"/>
<dbReference type="PANTHER" id="PTHR34582">
    <property type="entry name" value="UPF0702 TRANSMEMBRANE PROTEIN YCAP"/>
    <property type="match status" value="1"/>
</dbReference>
<name>A0ABW5M6I4_9BACT</name>
<keyword evidence="10" id="KW-1185">Reference proteome</keyword>
<evidence type="ECO:0000313" key="9">
    <source>
        <dbReference type="EMBL" id="MFD2572131.1"/>
    </source>
</evidence>
<keyword evidence="4 7" id="KW-0812">Transmembrane</keyword>
<keyword evidence="6 7" id="KW-0472">Membrane</keyword>
<dbReference type="EMBL" id="JBHULN010000009">
    <property type="protein sequence ID" value="MFD2572131.1"/>
    <property type="molecule type" value="Genomic_DNA"/>
</dbReference>
<feature type="transmembrane region" description="Helical" evidence="7">
    <location>
        <begin position="14"/>
        <end position="35"/>
    </location>
</feature>
<comment type="subcellular location">
    <subcellularLocation>
        <location evidence="1">Cell membrane</location>
        <topology evidence="1">Multi-pass membrane protein</topology>
    </subcellularLocation>
</comment>
<protein>
    <submittedName>
        <fullName evidence="9">DUF421 domain-containing protein</fullName>
    </submittedName>
</protein>
<organism evidence="9 10">
    <name type="scientific">Spirosoma soli</name>
    <dbReference type="NCBI Taxonomy" id="1770529"/>
    <lineage>
        <taxon>Bacteria</taxon>
        <taxon>Pseudomonadati</taxon>
        <taxon>Bacteroidota</taxon>
        <taxon>Cytophagia</taxon>
        <taxon>Cytophagales</taxon>
        <taxon>Cytophagaceae</taxon>
        <taxon>Spirosoma</taxon>
    </lineage>
</organism>
<feature type="domain" description="YetF C-terminal" evidence="8">
    <location>
        <begin position="100"/>
        <end position="165"/>
    </location>
</feature>
<comment type="caution">
    <text evidence="9">The sequence shown here is derived from an EMBL/GenBank/DDBJ whole genome shotgun (WGS) entry which is preliminary data.</text>
</comment>
<evidence type="ECO:0000256" key="2">
    <source>
        <dbReference type="ARBA" id="ARBA00006448"/>
    </source>
</evidence>
<keyword evidence="3" id="KW-1003">Cell membrane</keyword>